<evidence type="ECO:0000313" key="1">
    <source>
        <dbReference type="EMBL" id="KEH27273.1"/>
    </source>
</evidence>
<dbReference type="EnsemblPlants" id="KEH27273">
    <property type="protein sequence ID" value="KEH27273"/>
    <property type="gene ID" value="MTR_6g092930"/>
</dbReference>
<evidence type="ECO:0000313" key="3">
    <source>
        <dbReference type="Proteomes" id="UP000002051"/>
    </source>
</evidence>
<reference evidence="1 3" key="2">
    <citation type="journal article" date="2014" name="BMC Genomics">
        <title>An improved genome release (version Mt4.0) for the model legume Medicago truncatula.</title>
        <authorList>
            <person name="Tang H."/>
            <person name="Krishnakumar V."/>
            <person name="Bidwell S."/>
            <person name="Rosen B."/>
            <person name="Chan A."/>
            <person name="Zhou S."/>
            <person name="Gentzbittel L."/>
            <person name="Childs K.L."/>
            <person name="Yandell M."/>
            <person name="Gundlach H."/>
            <person name="Mayer K.F."/>
            <person name="Schwartz D.C."/>
            <person name="Town C.D."/>
        </authorList>
    </citation>
    <scope>GENOME REANNOTATION</scope>
    <source>
        <strain evidence="1">A17</strain>
        <strain evidence="2 3">cv. Jemalong A17</strain>
    </source>
</reference>
<sequence>MYLPTATIILPLNGENSNLLNSRTPASDEHLQRWNNGNAGRILETCRLTSLNYPIQRKTIVVAKSLQHLQFTWSEIQEATNNFSRENVIGKGGFGDVYKVSKCKIA</sequence>
<evidence type="ECO:0000313" key="2">
    <source>
        <dbReference type="EnsemblPlants" id="KEH27273"/>
    </source>
</evidence>
<keyword evidence="1" id="KW-0418">Kinase</keyword>
<keyword evidence="1" id="KW-0808">Transferase</keyword>
<reference evidence="1 3" key="1">
    <citation type="journal article" date="2011" name="Nature">
        <title>The Medicago genome provides insight into the evolution of rhizobial symbioses.</title>
        <authorList>
            <person name="Young N.D."/>
            <person name="Debelle F."/>
            <person name="Oldroyd G.E."/>
            <person name="Geurts R."/>
            <person name="Cannon S.B."/>
            <person name="Udvardi M.K."/>
            <person name="Benedito V.A."/>
            <person name="Mayer K.F."/>
            <person name="Gouzy J."/>
            <person name="Schoof H."/>
            <person name="Van de Peer Y."/>
            <person name="Proost S."/>
            <person name="Cook D.R."/>
            <person name="Meyers B.C."/>
            <person name="Spannagl M."/>
            <person name="Cheung F."/>
            <person name="De Mita S."/>
            <person name="Krishnakumar V."/>
            <person name="Gundlach H."/>
            <person name="Zhou S."/>
            <person name="Mudge J."/>
            <person name="Bharti A.K."/>
            <person name="Murray J.D."/>
            <person name="Naoumkina M.A."/>
            <person name="Rosen B."/>
            <person name="Silverstein K.A."/>
            <person name="Tang H."/>
            <person name="Rombauts S."/>
            <person name="Zhao P.X."/>
            <person name="Zhou P."/>
            <person name="Barbe V."/>
            <person name="Bardou P."/>
            <person name="Bechner M."/>
            <person name="Bellec A."/>
            <person name="Berger A."/>
            <person name="Berges H."/>
            <person name="Bidwell S."/>
            <person name="Bisseling T."/>
            <person name="Choisne N."/>
            <person name="Couloux A."/>
            <person name="Denny R."/>
            <person name="Deshpande S."/>
            <person name="Dai X."/>
            <person name="Doyle J.J."/>
            <person name="Dudez A.M."/>
            <person name="Farmer A.D."/>
            <person name="Fouteau S."/>
            <person name="Franken C."/>
            <person name="Gibelin C."/>
            <person name="Gish J."/>
            <person name="Goldstein S."/>
            <person name="Gonzalez A.J."/>
            <person name="Green P.J."/>
            <person name="Hallab A."/>
            <person name="Hartog M."/>
            <person name="Hua A."/>
            <person name="Humphray S.J."/>
            <person name="Jeong D.H."/>
            <person name="Jing Y."/>
            <person name="Jocker A."/>
            <person name="Kenton S.M."/>
            <person name="Kim D.J."/>
            <person name="Klee K."/>
            <person name="Lai H."/>
            <person name="Lang C."/>
            <person name="Lin S."/>
            <person name="Macmil S.L."/>
            <person name="Magdelenat G."/>
            <person name="Matthews L."/>
            <person name="McCorrison J."/>
            <person name="Monaghan E.L."/>
            <person name="Mun J.H."/>
            <person name="Najar F.Z."/>
            <person name="Nicholson C."/>
            <person name="Noirot C."/>
            <person name="O'Bleness M."/>
            <person name="Paule C.R."/>
            <person name="Poulain J."/>
            <person name="Prion F."/>
            <person name="Qin B."/>
            <person name="Qu C."/>
            <person name="Retzel E.F."/>
            <person name="Riddle C."/>
            <person name="Sallet E."/>
            <person name="Samain S."/>
            <person name="Samson N."/>
            <person name="Sanders I."/>
            <person name="Saurat O."/>
            <person name="Scarpelli C."/>
            <person name="Schiex T."/>
            <person name="Segurens B."/>
            <person name="Severin A.J."/>
            <person name="Sherrier D.J."/>
            <person name="Shi R."/>
            <person name="Sims S."/>
            <person name="Singer S.R."/>
            <person name="Sinharoy S."/>
            <person name="Sterck L."/>
            <person name="Viollet A."/>
            <person name="Wang B.B."/>
            <person name="Wang K."/>
            <person name="Wang M."/>
            <person name="Wang X."/>
            <person name="Warfsmann J."/>
            <person name="Weissenbach J."/>
            <person name="White D.D."/>
            <person name="White J.D."/>
            <person name="Wiley G.B."/>
            <person name="Wincker P."/>
            <person name="Xing Y."/>
            <person name="Yang L."/>
            <person name="Yao Z."/>
            <person name="Ying F."/>
            <person name="Zhai J."/>
            <person name="Zhou L."/>
            <person name="Zuber A."/>
            <person name="Denarie J."/>
            <person name="Dixon R.A."/>
            <person name="May G.D."/>
            <person name="Schwartz D.C."/>
            <person name="Rogers J."/>
            <person name="Quetier F."/>
            <person name="Town C.D."/>
            <person name="Roe B.A."/>
        </authorList>
    </citation>
    <scope>NUCLEOTIDE SEQUENCE [LARGE SCALE GENOMIC DNA]</scope>
    <source>
        <strain evidence="1">A17</strain>
        <strain evidence="2 3">cv. Jemalong A17</strain>
    </source>
</reference>
<dbReference type="AlphaFoldDB" id="A0A072UDT9"/>
<dbReference type="GO" id="GO:0016301">
    <property type="term" value="F:kinase activity"/>
    <property type="evidence" value="ECO:0007669"/>
    <property type="project" value="UniProtKB-KW"/>
</dbReference>
<reference evidence="2" key="3">
    <citation type="submission" date="2015-04" db="UniProtKB">
        <authorList>
            <consortium name="EnsemblPlants"/>
        </authorList>
    </citation>
    <scope>IDENTIFICATION</scope>
    <source>
        <strain evidence="2">cv. Jemalong A17</strain>
    </source>
</reference>
<dbReference type="SUPFAM" id="SSF56112">
    <property type="entry name" value="Protein kinase-like (PK-like)"/>
    <property type="match status" value="1"/>
</dbReference>
<gene>
    <name evidence="1" type="ordered locus">MTR_6g092930</name>
</gene>
<dbReference type="EMBL" id="CM001222">
    <property type="protein sequence ID" value="KEH27273.1"/>
    <property type="molecule type" value="Genomic_DNA"/>
</dbReference>
<dbReference type="Proteomes" id="UP000002051">
    <property type="component" value="Chromosome 6"/>
</dbReference>
<name>A0A072UDT9_MEDTR</name>
<keyword evidence="3" id="KW-1185">Reference proteome</keyword>
<dbReference type="HOGENOM" id="CLU_2227157_0_0_1"/>
<dbReference type="InterPro" id="IPR011009">
    <property type="entry name" value="Kinase-like_dom_sf"/>
</dbReference>
<proteinExistence type="predicted"/>
<dbReference type="Gene3D" id="3.30.200.20">
    <property type="entry name" value="Phosphorylase Kinase, domain 1"/>
    <property type="match status" value="1"/>
</dbReference>
<protein>
    <submittedName>
        <fullName evidence="1">Kinase family protein, putative</fullName>
    </submittedName>
</protein>
<accession>A0A072UDT9</accession>
<organism evidence="1 3">
    <name type="scientific">Medicago truncatula</name>
    <name type="common">Barrel medic</name>
    <name type="synonym">Medicago tribuloides</name>
    <dbReference type="NCBI Taxonomy" id="3880"/>
    <lineage>
        <taxon>Eukaryota</taxon>
        <taxon>Viridiplantae</taxon>
        <taxon>Streptophyta</taxon>
        <taxon>Embryophyta</taxon>
        <taxon>Tracheophyta</taxon>
        <taxon>Spermatophyta</taxon>
        <taxon>Magnoliopsida</taxon>
        <taxon>eudicotyledons</taxon>
        <taxon>Gunneridae</taxon>
        <taxon>Pentapetalae</taxon>
        <taxon>rosids</taxon>
        <taxon>fabids</taxon>
        <taxon>Fabales</taxon>
        <taxon>Fabaceae</taxon>
        <taxon>Papilionoideae</taxon>
        <taxon>50 kb inversion clade</taxon>
        <taxon>NPAAA clade</taxon>
        <taxon>Hologalegina</taxon>
        <taxon>IRL clade</taxon>
        <taxon>Trifolieae</taxon>
        <taxon>Medicago</taxon>
    </lineage>
</organism>